<comment type="caution">
    <text evidence="1">The sequence shown here is derived from an EMBL/GenBank/DDBJ whole genome shotgun (WGS) entry which is preliminary data.</text>
</comment>
<reference evidence="1" key="1">
    <citation type="submission" date="2023-11" db="EMBL/GenBank/DDBJ databases">
        <authorList>
            <person name="De Vega J J."/>
            <person name="De Vega J J."/>
        </authorList>
    </citation>
    <scope>NUCLEOTIDE SEQUENCE</scope>
</reference>
<keyword evidence="2" id="KW-1185">Reference proteome</keyword>
<organism evidence="1 2">
    <name type="scientific">Mycena citricolor</name>
    <dbReference type="NCBI Taxonomy" id="2018698"/>
    <lineage>
        <taxon>Eukaryota</taxon>
        <taxon>Fungi</taxon>
        <taxon>Dikarya</taxon>
        <taxon>Basidiomycota</taxon>
        <taxon>Agaricomycotina</taxon>
        <taxon>Agaricomycetes</taxon>
        <taxon>Agaricomycetidae</taxon>
        <taxon>Agaricales</taxon>
        <taxon>Marasmiineae</taxon>
        <taxon>Mycenaceae</taxon>
        <taxon>Mycena</taxon>
    </lineage>
</organism>
<gene>
    <name evidence="1" type="ORF">MYCIT1_LOCUS7985</name>
</gene>
<evidence type="ECO:0000313" key="2">
    <source>
        <dbReference type="Proteomes" id="UP001295794"/>
    </source>
</evidence>
<proteinExistence type="predicted"/>
<sequence>MDKGVWNRIKHQLGVSKPSKQMLQMADRTLVKPTASWSGDVTIGKRRIAVDLEIFPSRGGWLFLFGKLSLAEAQAIHNYMRDKVTLPGQNGLATTVLRNDQAQRGEKKPDTPKLERFTGVLSAFSKDSSKQTEIQHTKGWMENDTQRRGWQEEMGNKEAIAVIQHMEARTSAHGDDIASTQGTFSDISSHDGIPEADSTSIHTRTTELFSPERVKAVLKLVTIGPVKC</sequence>
<protein>
    <submittedName>
        <fullName evidence="1">Uncharacterized protein</fullName>
    </submittedName>
</protein>
<dbReference type="EMBL" id="CAVNYO010000109">
    <property type="protein sequence ID" value="CAK5266294.1"/>
    <property type="molecule type" value="Genomic_DNA"/>
</dbReference>
<evidence type="ECO:0000313" key="1">
    <source>
        <dbReference type="EMBL" id="CAK5266294.1"/>
    </source>
</evidence>
<name>A0AAD2GY74_9AGAR</name>
<dbReference type="AlphaFoldDB" id="A0AAD2GY74"/>
<dbReference type="Proteomes" id="UP001295794">
    <property type="component" value="Unassembled WGS sequence"/>
</dbReference>
<accession>A0AAD2GY74</accession>